<dbReference type="SUPFAM" id="SSF53955">
    <property type="entry name" value="Lysozyme-like"/>
    <property type="match status" value="1"/>
</dbReference>
<sequence length="322" mass="38743">MKKALIVILFCSVFIGNAFSYVMTQKDLDISEKITEKVKNLILKKWDVYKNIYVNILAKYKEKYKYSERRVNIIQKSIDDLTQIKNQNDIQKSVILQMTTLCENAPSKRMQYNYAENIGDWRGITFWIIWFTTGTFDWNILLHHYTDLNPNNNLKKYIGILDLIDEWFHKDWKNDDITGLESFIKDINNNNDPLFKKAQLDILESMYWNPAVKLSNWVWVKYPLTLWFIYDMTVNHGESWAFDLIEKTNKKMGWSPKTWIDEKIWLGKLMDFRHEFLKNEYPDWIDRVIAFRELLTSENLNLKPGFQFSIYWDSYFIDGDVY</sequence>
<dbReference type="EMBL" id="AMFJ01000956">
    <property type="protein sequence ID" value="EKE26095.1"/>
    <property type="molecule type" value="Genomic_DNA"/>
</dbReference>
<dbReference type="InterPro" id="IPR023099">
    <property type="entry name" value="Glyco_hydro_46_N"/>
</dbReference>
<reference evidence="1" key="1">
    <citation type="journal article" date="2012" name="Science">
        <title>Fermentation, hydrogen, and sulfur metabolism in multiple uncultivated bacterial phyla.</title>
        <authorList>
            <person name="Wrighton K.C."/>
            <person name="Thomas B.C."/>
            <person name="Sharon I."/>
            <person name="Miller C.S."/>
            <person name="Castelle C.J."/>
            <person name="VerBerkmoes N.C."/>
            <person name="Wilkins M.J."/>
            <person name="Hettich R.L."/>
            <person name="Lipton M.S."/>
            <person name="Williams K.H."/>
            <person name="Long P.E."/>
            <person name="Banfield J.F."/>
        </authorList>
    </citation>
    <scope>NUCLEOTIDE SEQUENCE [LARGE SCALE GENOMIC DNA]</scope>
</reference>
<organism evidence="1">
    <name type="scientific">uncultured bacterium</name>
    <name type="common">gcode 4</name>
    <dbReference type="NCBI Taxonomy" id="1234023"/>
    <lineage>
        <taxon>Bacteria</taxon>
        <taxon>environmental samples</taxon>
    </lineage>
</organism>
<accession>K2GS18</accession>
<proteinExistence type="predicted"/>
<evidence type="ECO:0000313" key="1">
    <source>
        <dbReference type="EMBL" id="EKE26095.1"/>
    </source>
</evidence>
<dbReference type="GO" id="GO:0005975">
    <property type="term" value="P:carbohydrate metabolic process"/>
    <property type="evidence" value="ECO:0007669"/>
    <property type="project" value="InterPro"/>
</dbReference>
<comment type="caution">
    <text evidence="1">The sequence shown here is derived from an EMBL/GenBank/DDBJ whole genome shotgun (WGS) entry which is preliminary data.</text>
</comment>
<dbReference type="GO" id="GO:0016977">
    <property type="term" value="F:chitosanase activity"/>
    <property type="evidence" value="ECO:0007669"/>
    <property type="project" value="InterPro"/>
</dbReference>
<gene>
    <name evidence="1" type="ORF">ACD_4C00440G0001</name>
</gene>
<keyword evidence="1" id="KW-0378">Hydrolase</keyword>
<dbReference type="InterPro" id="IPR023346">
    <property type="entry name" value="Lysozyme-like_dom_sf"/>
</dbReference>
<dbReference type="Pfam" id="PF01374">
    <property type="entry name" value="Glyco_hydro_46"/>
    <property type="match status" value="1"/>
</dbReference>
<protein>
    <submittedName>
        <fullName evidence="1">Glycoside hydrolase family protein</fullName>
    </submittedName>
</protein>
<dbReference type="CDD" id="cd00978">
    <property type="entry name" value="chitosanase_GH46"/>
    <property type="match status" value="1"/>
</dbReference>
<dbReference type="GO" id="GO:0005576">
    <property type="term" value="C:extracellular region"/>
    <property type="evidence" value="ECO:0007669"/>
    <property type="project" value="InterPro"/>
</dbReference>
<dbReference type="AlphaFoldDB" id="K2GS18"/>
<dbReference type="Gene3D" id="3.30.386.10">
    <property type="entry name" value="Chitosanase, subunit A, domain 2"/>
    <property type="match status" value="1"/>
</dbReference>
<dbReference type="Gene3D" id="1.20.141.10">
    <property type="entry name" value="Chitosanase, subunit A, domain 1"/>
    <property type="match status" value="1"/>
</dbReference>
<dbReference type="InterPro" id="IPR000400">
    <property type="entry name" value="Glyco_hydro_46"/>
</dbReference>
<name>K2GS18_9BACT</name>